<keyword evidence="3" id="KW-1185">Reference proteome</keyword>
<dbReference type="Proteomes" id="UP001620626">
    <property type="component" value="Unassembled WGS sequence"/>
</dbReference>
<evidence type="ECO:0000313" key="3">
    <source>
        <dbReference type="Proteomes" id="UP001620626"/>
    </source>
</evidence>
<feature type="region of interest" description="Disordered" evidence="1">
    <location>
        <begin position="24"/>
        <end position="58"/>
    </location>
</feature>
<accession>A0ABD2INU1</accession>
<name>A0ABD2INU1_9BILA</name>
<organism evidence="2 3">
    <name type="scientific">Heterodera trifolii</name>
    <dbReference type="NCBI Taxonomy" id="157864"/>
    <lineage>
        <taxon>Eukaryota</taxon>
        <taxon>Metazoa</taxon>
        <taxon>Ecdysozoa</taxon>
        <taxon>Nematoda</taxon>
        <taxon>Chromadorea</taxon>
        <taxon>Rhabditida</taxon>
        <taxon>Tylenchina</taxon>
        <taxon>Tylenchomorpha</taxon>
        <taxon>Tylenchoidea</taxon>
        <taxon>Heteroderidae</taxon>
        <taxon>Heteroderinae</taxon>
        <taxon>Heterodera</taxon>
    </lineage>
</organism>
<comment type="caution">
    <text evidence="2">The sequence shown here is derived from an EMBL/GenBank/DDBJ whole genome shotgun (WGS) entry which is preliminary data.</text>
</comment>
<sequence length="79" mass="9233">MLRDGNGQQIITVRAKFDAEKKELNQAQAKKSMEDSRAIQQDKSVKASETKAERDRRIKELNEKNVKLFTEERRRLATK</sequence>
<gene>
    <name evidence="2" type="ORF">niasHT_031819</name>
</gene>
<feature type="compositionally biased region" description="Basic and acidic residues" evidence="1">
    <location>
        <begin position="43"/>
        <end position="58"/>
    </location>
</feature>
<dbReference type="InterPro" id="IPR042531">
    <property type="entry name" value="PLC-beta_C_sf"/>
</dbReference>
<evidence type="ECO:0000313" key="2">
    <source>
        <dbReference type="EMBL" id="KAL3079490.1"/>
    </source>
</evidence>
<dbReference type="SUPFAM" id="SSF69989">
    <property type="entry name" value="C-terminal domain of PLC-beta"/>
    <property type="match status" value="1"/>
</dbReference>
<protein>
    <submittedName>
        <fullName evidence="2">Uncharacterized protein</fullName>
    </submittedName>
</protein>
<dbReference type="Gene3D" id="1.20.1230.10">
    <property type="entry name" value="Phospholipase C beta, distal C-terminal domain"/>
    <property type="match status" value="1"/>
</dbReference>
<evidence type="ECO:0000256" key="1">
    <source>
        <dbReference type="SAM" id="MobiDB-lite"/>
    </source>
</evidence>
<reference evidence="2 3" key="1">
    <citation type="submission" date="2024-10" db="EMBL/GenBank/DDBJ databases">
        <authorList>
            <person name="Kim D."/>
        </authorList>
    </citation>
    <scope>NUCLEOTIDE SEQUENCE [LARGE SCALE GENOMIC DNA]</scope>
    <source>
        <strain evidence="2">BH-2024</strain>
    </source>
</reference>
<dbReference type="EMBL" id="JBICBT010001187">
    <property type="protein sequence ID" value="KAL3079490.1"/>
    <property type="molecule type" value="Genomic_DNA"/>
</dbReference>
<dbReference type="AlphaFoldDB" id="A0ABD2INU1"/>
<proteinExistence type="predicted"/>